<reference evidence="7" key="1">
    <citation type="submission" date="2021-07" db="EMBL/GenBank/DDBJ databases">
        <title>New genus and species of the family Alcaligenaceae.</title>
        <authorList>
            <person name="Hahn M.W."/>
        </authorList>
    </citation>
    <scope>NUCLEOTIDE SEQUENCE</scope>
    <source>
        <strain evidence="7">LF4-65</strain>
    </source>
</reference>
<feature type="domain" description="Nitroreductase" evidence="6">
    <location>
        <begin position="35"/>
        <end position="190"/>
    </location>
</feature>
<evidence type="ECO:0000256" key="3">
    <source>
        <dbReference type="ARBA" id="ARBA00022643"/>
    </source>
</evidence>
<organism evidence="7 8">
    <name type="scientific">Zwartia hollandica</name>
    <dbReference type="NCBI Taxonomy" id="324606"/>
    <lineage>
        <taxon>Bacteria</taxon>
        <taxon>Pseudomonadati</taxon>
        <taxon>Pseudomonadota</taxon>
        <taxon>Betaproteobacteria</taxon>
        <taxon>Burkholderiales</taxon>
        <taxon>Alcaligenaceae</taxon>
        <taxon>Zwartia</taxon>
    </lineage>
</organism>
<evidence type="ECO:0000313" key="7">
    <source>
        <dbReference type="EMBL" id="MBZ1350545.1"/>
    </source>
</evidence>
<evidence type="ECO:0000256" key="2">
    <source>
        <dbReference type="ARBA" id="ARBA00022630"/>
    </source>
</evidence>
<dbReference type="Proteomes" id="UP000739565">
    <property type="component" value="Unassembled WGS sequence"/>
</dbReference>
<evidence type="ECO:0000313" key="8">
    <source>
        <dbReference type="Proteomes" id="UP000739565"/>
    </source>
</evidence>
<dbReference type="PANTHER" id="PTHR43425">
    <property type="entry name" value="OXYGEN-INSENSITIVE NADPH NITROREDUCTASE"/>
    <property type="match status" value="1"/>
</dbReference>
<dbReference type="Gene3D" id="3.40.109.10">
    <property type="entry name" value="NADH Oxidase"/>
    <property type="match status" value="1"/>
</dbReference>
<dbReference type="InterPro" id="IPR029479">
    <property type="entry name" value="Nitroreductase"/>
</dbReference>
<gene>
    <name evidence="7" type="ORF">KZZ10_07780</name>
</gene>
<dbReference type="InterPro" id="IPR000415">
    <property type="entry name" value="Nitroreductase-like"/>
</dbReference>
<sequence length="277" mass="30327">MTQQSHATLSSLLQARYGNNPAVLDALNPTLETLMQHRSVRAFTNEPLAPNTAELLVAAAQSASTSSNLQTWSVVAVQDQDRKDRLSQLAANQAFIRSCPLFLVWVADLARLHELGKDRQKPAESLNYMEMLMMGVIDSALASQNAAVAAESLGLGVVYIGAIRNKPLEVAKELGLPPMGFATFGMCIGHVDPAVNNVVKPRLPQEAVLHKETYQPQAYKQAVDSYNAIMEKFYAEQNMKPLGAWDLHSLNRVRGPEAMGGRDVLVDALRTLGFQMK</sequence>
<keyword evidence="8" id="KW-1185">Reference proteome</keyword>
<keyword evidence="5" id="KW-0521">NADP</keyword>
<protein>
    <submittedName>
        <fullName evidence="7">NADPH-dependent oxidoreductase</fullName>
    </submittedName>
</protein>
<evidence type="ECO:0000256" key="4">
    <source>
        <dbReference type="ARBA" id="ARBA00023002"/>
    </source>
</evidence>
<dbReference type="SUPFAM" id="SSF55469">
    <property type="entry name" value="FMN-dependent nitroreductase-like"/>
    <property type="match status" value="1"/>
</dbReference>
<dbReference type="CDD" id="cd02146">
    <property type="entry name" value="NfsA-like"/>
    <property type="match status" value="1"/>
</dbReference>
<dbReference type="GO" id="GO:0016491">
    <property type="term" value="F:oxidoreductase activity"/>
    <property type="evidence" value="ECO:0007669"/>
    <property type="project" value="UniProtKB-UniRule"/>
</dbReference>
<keyword evidence="2 5" id="KW-0285">Flavoprotein</keyword>
<dbReference type="PIRSF" id="PIRSF005426">
    <property type="entry name" value="Frp"/>
    <property type="match status" value="1"/>
</dbReference>
<proteinExistence type="inferred from homology"/>
<dbReference type="RefSeq" id="WP_259660919.1">
    <property type="nucleotide sequence ID" value="NZ_JAHXRI010000006.1"/>
</dbReference>
<dbReference type="InterPro" id="IPR016446">
    <property type="entry name" value="Flavin_OxRdtase_Frp"/>
</dbReference>
<keyword evidence="4 5" id="KW-0560">Oxidoreductase</keyword>
<dbReference type="PANTHER" id="PTHR43425:SF2">
    <property type="entry name" value="OXYGEN-INSENSITIVE NADPH NITROREDUCTASE"/>
    <property type="match status" value="1"/>
</dbReference>
<evidence type="ECO:0000256" key="5">
    <source>
        <dbReference type="PIRNR" id="PIRNR005426"/>
    </source>
</evidence>
<evidence type="ECO:0000259" key="6">
    <source>
        <dbReference type="Pfam" id="PF00881"/>
    </source>
</evidence>
<dbReference type="Pfam" id="PF00881">
    <property type="entry name" value="Nitroreductase"/>
    <property type="match status" value="1"/>
</dbReference>
<dbReference type="AlphaFoldDB" id="A0A953N8J3"/>
<name>A0A953N8J3_9BURK</name>
<comment type="caution">
    <text evidence="7">The sequence shown here is derived from an EMBL/GenBank/DDBJ whole genome shotgun (WGS) entry which is preliminary data.</text>
</comment>
<evidence type="ECO:0000256" key="1">
    <source>
        <dbReference type="ARBA" id="ARBA00008366"/>
    </source>
</evidence>
<keyword evidence="3 5" id="KW-0288">FMN</keyword>
<comment type="similarity">
    <text evidence="1 5">Belongs to the flavin oxidoreductase frp family.</text>
</comment>
<accession>A0A953N8J3</accession>
<dbReference type="EMBL" id="JAHXRI010000006">
    <property type="protein sequence ID" value="MBZ1350545.1"/>
    <property type="molecule type" value="Genomic_DNA"/>
</dbReference>